<sequence>MPFRPGEKLTYSAYYNWNFIWLKSGQVSFNFTDSVNNGRHIWKFRAHGYTFKAYDLFYKVEDSFLSDCEAGSFAPLYFNREINHGKNHSSHSYTVDAISEKIFSEIKRRNEPFFRDTIKYRKGIYDLLAAAYYTRTLDYDNYTKGQKIGINLLVDNKISRSYFKYLGKEIVETRGIGSFRCHKISIFLLESDFFPKGEYMKIWITDDKNRIPVMAETKIFIGSVKAILESYEGLKGEMASKILTE</sequence>
<proteinExistence type="predicted"/>
<reference evidence="1" key="1">
    <citation type="submission" date="2018-06" db="EMBL/GenBank/DDBJ databases">
        <authorList>
            <person name="Zhirakovskaya E."/>
        </authorList>
    </citation>
    <scope>NUCLEOTIDE SEQUENCE</scope>
</reference>
<dbReference type="EMBL" id="UOEP01000202">
    <property type="protein sequence ID" value="VAW23823.1"/>
    <property type="molecule type" value="Genomic_DNA"/>
</dbReference>
<dbReference type="InterPro" id="IPR021457">
    <property type="entry name" value="DUF3108"/>
</dbReference>
<dbReference type="Pfam" id="PF11306">
    <property type="entry name" value="DUF3108"/>
    <property type="match status" value="1"/>
</dbReference>
<name>A0A3B0U5Z8_9ZZZZ</name>
<organism evidence="1">
    <name type="scientific">hydrothermal vent metagenome</name>
    <dbReference type="NCBI Taxonomy" id="652676"/>
    <lineage>
        <taxon>unclassified sequences</taxon>
        <taxon>metagenomes</taxon>
        <taxon>ecological metagenomes</taxon>
    </lineage>
</organism>
<evidence type="ECO:0008006" key="2">
    <source>
        <dbReference type="Google" id="ProtNLM"/>
    </source>
</evidence>
<gene>
    <name evidence="1" type="ORF">MNBD_BACTEROID01-2387</name>
</gene>
<accession>A0A3B0U5Z8</accession>
<protein>
    <recommendedName>
        <fullName evidence="2">DUF3108 domain-containing protein</fullName>
    </recommendedName>
</protein>
<dbReference type="AlphaFoldDB" id="A0A3B0U5Z8"/>
<evidence type="ECO:0000313" key="1">
    <source>
        <dbReference type="EMBL" id="VAW23823.1"/>
    </source>
</evidence>